<gene>
    <name evidence="1" type="ORF">M8818_001152</name>
</gene>
<evidence type="ECO:0000313" key="2">
    <source>
        <dbReference type="Proteomes" id="UP001320706"/>
    </source>
</evidence>
<sequence length="265" mass="29001">MAREHWQLPEEIPETSSVHDGEHEVESTFLARAGPLHNRCPFKTTSFLTPLLPLQPEFTFPGCLAPRKEADICSSSDDPLPITDSLDPPSPAHRDSSPVGGLQQPSATIEAPTSAQLPVGTSPNQETPVTERPAPARYPKAKRGHSEVTSDATYPDNVSSLKKLCTAKDRRISDLELEASNQRASEDAPLGEVGHVLIRTIEMILDRLQYGNAANIWHPSLAHCLDVSIDPAFYLLGTCTPPLHATWMVKSHILLLYASDGWDFS</sequence>
<keyword evidence="2" id="KW-1185">Reference proteome</keyword>
<reference evidence="1" key="1">
    <citation type="submission" date="2024-02" db="EMBL/GenBank/DDBJ databases">
        <title>Metagenome Assembled Genome of Zalaria obscura JY119.</title>
        <authorList>
            <person name="Vighnesh L."/>
            <person name="Jagadeeshwari U."/>
            <person name="Venkata Ramana C."/>
            <person name="Sasikala C."/>
        </authorList>
    </citation>
    <scope>NUCLEOTIDE SEQUENCE</scope>
    <source>
        <strain evidence="1">JY119</strain>
    </source>
</reference>
<accession>A0ACC3SPP8</accession>
<comment type="caution">
    <text evidence="1">The sequence shown here is derived from an EMBL/GenBank/DDBJ whole genome shotgun (WGS) entry which is preliminary data.</text>
</comment>
<evidence type="ECO:0000313" key="1">
    <source>
        <dbReference type="EMBL" id="KAK8217396.1"/>
    </source>
</evidence>
<organism evidence="1 2">
    <name type="scientific">Zalaria obscura</name>
    <dbReference type="NCBI Taxonomy" id="2024903"/>
    <lineage>
        <taxon>Eukaryota</taxon>
        <taxon>Fungi</taxon>
        <taxon>Dikarya</taxon>
        <taxon>Ascomycota</taxon>
        <taxon>Pezizomycotina</taxon>
        <taxon>Dothideomycetes</taxon>
        <taxon>Dothideomycetidae</taxon>
        <taxon>Dothideales</taxon>
        <taxon>Zalariaceae</taxon>
        <taxon>Zalaria</taxon>
    </lineage>
</organism>
<proteinExistence type="predicted"/>
<name>A0ACC3SPP8_9PEZI</name>
<dbReference type="EMBL" id="JAMKPW020000005">
    <property type="protein sequence ID" value="KAK8217396.1"/>
    <property type="molecule type" value="Genomic_DNA"/>
</dbReference>
<dbReference type="Proteomes" id="UP001320706">
    <property type="component" value="Unassembled WGS sequence"/>
</dbReference>
<protein>
    <submittedName>
        <fullName evidence="1">Uncharacterized protein</fullName>
    </submittedName>
</protein>